<dbReference type="EMBL" id="QKQP01000001">
    <property type="protein sequence ID" value="PZD82257.1"/>
    <property type="molecule type" value="Genomic_DNA"/>
</dbReference>
<dbReference type="InterPro" id="IPR022337">
    <property type="entry name" value="Inositol_monophosphatase_SuhB"/>
</dbReference>
<evidence type="ECO:0000256" key="5">
    <source>
        <dbReference type="ARBA" id="ARBA00022801"/>
    </source>
</evidence>
<comment type="catalytic activity">
    <reaction evidence="1 8">
        <text>a myo-inositol phosphate + H2O = myo-inositol + phosphate</text>
        <dbReference type="Rhea" id="RHEA:24056"/>
        <dbReference type="ChEBI" id="CHEBI:15377"/>
        <dbReference type="ChEBI" id="CHEBI:17268"/>
        <dbReference type="ChEBI" id="CHEBI:43474"/>
        <dbReference type="ChEBI" id="CHEBI:84139"/>
        <dbReference type="EC" id="3.1.3.25"/>
    </reaction>
</comment>
<organism evidence="9 10">
    <name type="scientific">Acidithiobacillus ferrooxidans</name>
    <name type="common">Thiobacillus ferrooxidans</name>
    <dbReference type="NCBI Taxonomy" id="920"/>
    <lineage>
        <taxon>Bacteria</taxon>
        <taxon>Pseudomonadati</taxon>
        <taxon>Pseudomonadota</taxon>
        <taxon>Acidithiobacillia</taxon>
        <taxon>Acidithiobacillales</taxon>
        <taxon>Acidithiobacillaceae</taxon>
        <taxon>Acidithiobacillus</taxon>
    </lineage>
</organism>
<dbReference type="PANTHER" id="PTHR20854">
    <property type="entry name" value="INOSITOL MONOPHOSPHATASE"/>
    <property type="match status" value="1"/>
</dbReference>
<dbReference type="InterPro" id="IPR000760">
    <property type="entry name" value="Inositol_monophosphatase-like"/>
</dbReference>
<keyword evidence="6 7" id="KW-0460">Magnesium</keyword>
<dbReference type="SUPFAM" id="SSF56655">
    <property type="entry name" value="Carbohydrate phosphatase"/>
    <property type="match status" value="1"/>
</dbReference>
<dbReference type="PRINTS" id="PR01959">
    <property type="entry name" value="SBIMPHPHTASE"/>
</dbReference>
<dbReference type="GO" id="GO:0007165">
    <property type="term" value="P:signal transduction"/>
    <property type="evidence" value="ECO:0007669"/>
    <property type="project" value="TreeGrafter"/>
</dbReference>
<dbReference type="CDD" id="cd01639">
    <property type="entry name" value="IMPase"/>
    <property type="match status" value="1"/>
</dbReference>
<feature type="binding site" evidence="7">
    <location>
        <position position="86"/>
    </location>
    <ligand>
        <name>Mg(2+)</name>
        <dbReference type="ChEBI" id="CHEBI:18420"/>
        <label>1</label>
        <note>catalytic</note>
    </ligand>
</feature>
<dbReference type="GO" id="GO:0046854">
    <property type="term" value="P:phosphatidylinositol phosphate biosynthetic process"/>
    <property type="evidence" value="ECO:0007669"/>
    <property type="project" value="InterPro"/>
</dbReference>
<dbReference type="InterPro" id="IPR020583">
    <property type="entry name" value="Inositol_monoP_metal-BS"/>
</dbReference>
<evidence type="ECO:0000256" key="6">
    <source>
        <dbReference type="ARBA" id="ARBA00022842"/>
    </source>
</evidence>
<dbReference type="Proteomes" id="UP000248886">
    <property type="component" value="Unassembled WGS sequence"/>
</dbReference>
<comment type="caution">
    <text evidence="9">The sequence shown here is derived from an EMBL/GenBank/DDBJ whole genome shotgun (WGS) entry which is preliminary data.</text>
</comment>
<evidence type="ECO:0000313" key="9">
    <source>
        <dbReference type="EMBL" id="PZD82257.1"/>
    </source>
</evidence>
<proteinExistence type="inferred from homology"/>
<dbReference type="GO" id="GO:0046872">
    <property type="term" value="F:metal ion binding"/>
    <property type="evidence" value="ECO:0007669"/>
    <property type="project" value="UniProtKB-KW"/>
</dbReference>
<dbReference type="GeneID" id="65280020"/>
<dbReference type="Gene3D" id="3.40.190.80">
    <property type="match status" value="1"/>
</dbReference>
<reference evidence="9 10" key="1">
    <citation type="submission" date="2018-06" db="EMBL/GenBank/DDBJ databases">
        <title>Draft sequence of Acidithiobacillus ferrooxidans CCM 4253.</title>
        <authorList>
            <person name="Moya-Beltran A."/>
            <person name="Castro M."/>
            <person name="Covarrubias P.C."/>
            <person name="Issotta F."/>
            <person name="Janiczek O."/>
            <person name="Mandl M."/>
            <person name="Kucera J."/>
            <person name="Quatrini R."/>
        </authorList>
    </citation>
    <scope>NUCLEOTIDE SEQUENCE [LARGE SCALE GENOMIC DNA]</scope>
    <source>
        <strain evidence="9 10">CCM 4253</strain>
    </source>
</reference>
<dbReference type="FunFam" id="3.40.190.80:FF:000002">
    <property type="entry name" value="Inositol-1-monophosphatase"/>
    <property type="match status" value="1"/>
</dbReference>
<evidence type="ECO:0000256" key="3">
    <source>
        <dbReference type="ARBA" id="ARBA00009759"/>
    </source>
</evidence>
<comment type="cofactor">
    <cofactor evidence="2 7 8">
        <name>Mg(2+)</name>
        <dbReference type="ChEBI" id="CHEBI:18420"/>
    </cofactor>
</comment>
<dbReference type="GO" id="GO:0008934">
    <property type="term" value="F:inositol monophosphate 1-phosphatase activity"/>
    <property type="evidence" value="ECO:0007669"/>
    <property type="project" value="InterPro"/>
</dbReference>
<feature type="binding site" evidence="7">
    <location>
        <position position="211"/>
    </location>
    <ligand>
        <name>Mg(2+)</name>
        <dbReference type="ChEBI" id="CHEBI:18420"/>
        <label>1</label>
        <note>catalytic</note>
    </ligand>
</feature>
<feature type="binding site" evidence="7">
    <location>
        <position position="85"/>
    </location>
    <ligand>
        <name>Mg(2+)</name>
        <dbReference type="ChEBI" id="CHEBI:18420"/>
        <label>1</label>
        <note>catalytic</note>
    </ligand>
</feature>
<feature type="binding site" evidence="7">
    <location>
        <position position="68"/>
    </location>
    <ligand>
        <name>Mg(2+)</name>
        <dbReference type="ChEBI" id="CHEBI:18420"/>
        <label>1</label>
        <note>catalytic</note>
    </ligand>
</feature>
<gene>
    <name evidence="9" type="ORF">DN052_04315</name>
</gene>
<keyword evidence="5 8" id="KW-0378">Hydrolase</keyword>
<dbReference type="RefSeq" id="WP_009564866.1">
    <property type="nucleotide sequence ID" value="NZ_AP025160.1"/>
</dbReference>
<dbReference type="InterPro" id="IPR020550">
    <property type="entry name" value="Inositol_monophosphatase_CS"/>
</dbReference>
<dbReference type="PROSITE" id="PS00629">
    <property type="entry name" value="IMP_1"/>
    <property type="match status" value="1"/>
</dbReference>
<keyword evidence="4 7" id="KW-0479">Metal-binding</keyword>
<dbReference type="PRINTS" id="PR00377">
    <property type="entry name" value="IMPHPHTASES"/>
</dbReference>
<dbReference type="Gene3D" id="3.30.540.10">
    <property type="entry name" value="Fructose-1,6-Bisphosphatase, subunit A, domain 1"/>
    <property type="match status" value="1"/>
</dbReference>
<dbReference type="PROSITE" id="PS00630">
    <property type="entry name" value="IMP_2"/>
    <property type="match status" value="1"/>
</dbReference>
<protein>
    <recommendedName>
        <fullName evidence="8">Inositol-1-monophosphatase</fullName>
        <ecNumber evidence="8">3.1.3.25</ecNumber>
    </recommendedName>
</protein>
<evidence type="ECO:0000313" key="10">
    <source>
        <dbReference type="Proteomes" id="UP000248886"/>
    </source>
</evidence>
<dbReference type="InterPro" id="IPR033942">
    <property type="entry name" value="IMPase"/>
</dbReference>
<dbReference type="Pfam" id="PF00459">
    <property type="entry name" value="Inositol_P"/>
    <property type="match status" value="1"/>
</dbReference>
<dbReference type="FunFam" id="3.30.540.10:FF:000003">
    <property type="entry name" value="Inositol-1-monophosphatase"/>
    <property type="match status" value="1"/>
</dbReference>
<feature type="binding site" evidence="7">
    <location>
        <position position="83"/>
    </location>
    <ligand>
        <name>Mg(2+)</name>
        <dbReference type="ChEBI" id="CHEBI:18420"/>
        <label>1</label>
        <note>catalytic</note>
    </ligand>
</feature>
<dbReference type="PANTHER" id="PTHR20854:SF4">
    <property type="entry name" value="INOSITOL-1-MONOPHOSPHATASE-RELATED"/>
    <property type="match status" value="1"/>
</dbReference>
<accession>A0A2W1KSS2</accession>
<sequence>MQHPILVTAIRAARKAGDIINRSFDRVNEISITSKAHNDFVTDVDQRAEAAIVEIIRRAYPEHGILAEEGSRISDKDFEWIIDPLDGTTNFIHGMPQVGVSIAVRHFDRLEHAVVYDPVHNELFTASRGSGAHLNDRRLRIAQRKDLDGALLGTGFPFRDFFHLDTYLATLKAFMLKTAGVRRPGSAALDLAYVAAGRYDGFWEFNLKPWDLAAGALLVQEAGGVATDFKGDQGYLQNGNIVAGNLRIHAQMLHIISQEINQPQSAR</sequence>
<name>A0A2W1KSS2_ACIFR</name>
<evidence type="ECO:0000256" key="2">
    <source>
        <dbReference type="ARBA" id="ARBA00001946"/>
    </source>
</evidence>
<comment type="similarity">
    <text evidence="3 8">Belongs to the inositol monophosphatase superfamily.</text>
</comment>
<evidence type="ECO:0000256" key="7">
    <source>
        <dbReference type="PIRSR" id="PIRSR600760-2"/>
    </source>
</evidence>
<evidence type="ECO:0000256" key="1">
    <source>
        <dbReference type="ARBA" id="ARBA00001033"/>
    </source>
</evidence>
<dbReference type="OrthoDB" id="5289799at2"/>
<evidence type="ECO:0000256" key="8">
    <source>
        <dbReference type="RuleBase" id="RU364068"/>
    </source>
</evidence>
<evidence type="ECO:0000256" key="4">
    <source>
        <dbReference type="ARBA" id="ARBA00022723"/>
    </source>
</evidence>
<dbReference type="EC" id="3.1.3.25" evidence="8"/>
<dbReference type="AlphaFoldDB" id="A0A2W1KSS2"/>
<dbReference type="OMA" id="ERGLHPW"/>
<dbReference type="GO" id="GO:0006020">
    <property type="term" value="P:inositol metabolic process"/>
    <property type="evidence" value="ECO:0007669"/>
    <property type="project" value="TreeGrafter"/>
</dbReference>